<feature type="region of interest" description="Disordered" evidence="1">
    <location>
        <begin position="1"/>
        <end position="104"/>
    </location>
</feature>
<comment type="caution">
    <text evidence="2">The sequence shown here is derived from an EMBL/GenBank/DDBJ whole genome shotgun (WGS) entry which is preliminary data.</text>
</comment>
<reference evidence="2" key="1">
    <citation type="submission" date="2023-07" db="EMBL/GenBank/DDBJ databases">
        <title>draft genome sequence of fig (Ficus carica).</title>
        <authorList>
            <person name="Takahashi T."/>
            <person name="Nishimura K."/>
        </authorList>
    </citation>
    <scope>NUCLEOTIDE SEQUENCE</scope>
</reference>
<sequence>MGGAKTQKLGREGDTIWFRGKGGGGSQLGGGGAGGGWQRWNPDLSLGGRWGGGTTARNSREPRSTLGGSGDDGLRWVGDRQPACKGFGGGVSEGGRGRGRKREG</sequence>
<accession>A0AA88DHT0</accession>
<name>A0AA88DHT0_FICCA</name>
<evidence type="ECO:0000313" key="3">
    <source>
        <dbReference type="Proteomes" id="UP001187192"/>
    </source>
</evidence>
<proteinExistence type="predicted"/>
<feature type="compositionally biased region" description="Gly residues" evidence="1">
    <location>
        <begin position="20"/>
        <end position="37"/>
    </location>
</feature>
<organism evidence="2 3">
    <name type="scientific">Ficus carica</name>
    <name type="common">Common fig</name>
    <dbReference type="NCBI Taxonomy" id="3494"/>
    <lineage>
        <taxon>Eukaryota</taxon>
        <taxon>Viridiplantae</taxon>
        <taxon>Streptophyta</taxon>
        <taxon>Embryophyta</taxon>
        <taxon>Tracheophyta</taxon>
        <taxon>Spermatophyta</taxon>
        <taxon>Magnoliopsida</taxon>
        <taxon>eudicotyledons</taxon>
        <taxon>Gunneridae</taxon>
        <taxon>Pentapetalae</taxon>
        <taxon>rosids</taxon>
        <taxon>fabids</taxon>
        <taxon>Rosales</taxon>
        <taxon>Moraceae</taxon>
        <taxon>Ficeae</taxon>
        <taxon>Ficus</taxon>
    </lineage>
</organism>
<protein>
    <submittedName>
        <fullName evidence="2">Uncharacterized protein</fullName>
    </submittedName>
</protein>
<gene>
    <name evidence="2" type="ORF">TIFTF001_010983</name>
</gene>
<evidence type="ECO:0000256" key="1">
    <source>
        <dbReference type="SAM" id="MobiDB-lite"/>
    </source>
</evidence>
<evidence type="ECO:0000313" key="2">
    <source>
        <dbReference type="EMBL" id="GMN41769.1"/>
    </source>
</evidence>
<dbReference type="Proteomes" id="UP001187192">
    <property type="component" value="Unassembled WGS sequence"/>
</dbReference>
<dbReference type="AlphaFoldDB" id="A0AA88DHT0"/>
<dbReference type="EMBL" id="BTGU01000013">
    <property type="protein sequence ID" value="GMN41769.1"/>
    <property type="molecule type" value="Genomic_DNA"/>
</dbReference>
<keyword evidence="3" id="KW-1185">Reference proteome</keyword>